<dbReference type="AlphaFoldDB" id="A0A7I4YW14"/>
<name>A0A7I4YW14_HAECO</name>
<protein>
    <submittedName>
        <fullName evidence="3">Uncharacterized protein</fullName>
    </submittedName>
</protein>
<dbReference type="WBParaSite" id="HCON_00150100-00001">
    <property type="protein sequence ID" value="HCON_00150100-00001"/>
    <property type="gene ID" value="HCON_00150100"/>
</dbReference>
<feature type="compositionally biased region" description="Acidic residues" evidence="1">
    <location>
        <begin position="209"/>
        <end position="225"/>
    </location>
</feature>
<feature type="region of interest" description="Disordered" evidence="1">
    <location>
        <begin position="186"/>
        <end position="225"/>
    </location>
</feature>
<keyword evidence="2" id="KW-1185">Reference proteome</keyword>
<dbReference type="Proteomes" id="UP000025227">
    <property type="component" value="Unplaced"/>
</dbReference>
<accession>A0A7I4YW14</accession>
<sequence length="225" mass="24772">MASGAERVKARIVRRIIAKRGREAADGDEDESEGACSKRDEATTTKVHYAFVMAEACVRWSAIADEVVFTSQEASHYAPGGKKRKRNWIRDSTYNITRRNAVTSQNLFKMDCGSTSGALAFRFEYDHQGGELAEDDQRGKVKIAGSTLPVSKAKLVPGLGTVTPSQRNRRVKVDADLLRHTRFGERETTGRSTYTRGLLDSAPVPNDVVNDDYAADGADDADELR</sequence>
<evidence type="ECO:0000313" key="2">
    <source>
        <dbReference type="Proteomes" id="UP000025227"/>
    </source>
</evidence>
<proteinExistence type="predicted"/>
<dbReference type="OrthoDB" id="10446918at2759"/>
<evidence type="ECO:0000256" key="1">
    <source>
        <dbReference type="SAM" id="MobiDB-lite"/>
    </source>
</evidence>
<reference evidence="3" key="1">
    <citation type="submission" date="2020-12" db="UniProtKB">
        <authorList>
            <consortium name="WormBaseParasite"/>
        </authorList>
    </citation>
    <scope>IDENTIFICATION</scope>
    <source>
        <strain evidence="3">MHco3</strain>
    </source>
</reference>
<dbReference type="OMA" id="ACSKRDE"/>
<organism evidence="2 3">
    <name type="scientific">Haemonchus contortus</name>
    <name type="common">Barber pole worm</name>
    <dbReference type="NCBI Taxonomy" id="6289"/>
    <lineage>
        <taxon>Eukaryota</taxon>
        <taxon>Metazoa</taxon>
        <taxon>Ecdysozoa</taxon>
        <taxon>Nematoda</taxon>
        <taxon>Chromadorea</taxon>
        <taxon>Rhabditida</taxon>
        <taxon>Rhabditina</taxon>
        <taxon>Rhabditomorpha</taxon>
        <taxon>Strongyloidea</taxon>
        <taxon>Trichostrongylidae</taxon>
        <taxon>Haemonchus</taxon>
    </lineage>
</organism>
<evidence type="ECO:0000313" key="3">
    <source>
        <dbReference type="WBParaSite" id="HCON_00150100-00001"/>
    </source>
</evidence>